<dbReference type="Gene3D" id="3.90.1170.10">
    <property type="entry name" value="Ribosomal protein L10e/L16"/>
    <property type="match status" value="1"/>
</dbReference>
<dbReference type="InterPro" id="IPR000114">
    <property type="entry name" value="Ribosomal_uL16_bact-type"/>
</dbReference>
<keyword evidence="2 4" id="KW-0689">Ribosomal protein</keyword>
<keyword evidence="6" id="KW-1185">Reference proteome</keyword>
<dbReference type="HOGENOM" id="CLU_078858_0_1_1"/>
<dbReference type="GO" id="GO:0019843">
    <property type="term" value="F:rRNA binding"/>
    <property type="evidence" value="ECO:0007669"/>
    <property type="project" value="InterPro"/>
</dbReference>
<dbReference type="eggNOG" id="KOG3422">
    <property type="taxonomic scope" value="Eukaryota"/>
</dbReference>
<dbReference type="InParanoid" id="K0KY17"/>
<dbReference type="Pfam" id="PF00252">
    <property type="entry name" value="Ribosomal_L16"/>
    <property type="match status" value="1"/>
</dbReference>
<evidence type="ECO:0000313" key="5">
    <source>
        <dbReference type="EMBL" id="CCH45988.1"/>
    </source>
</evidence>
<dbReference type="InterPro" id="IPR036920">
    <property type="entry name" value="Ribosomal_uL16_sf"/>
</dbReference>
<dbReference type="EMBL" id="CAIF01000220">
    <property type="protein sequence ID" value="CCH45988.1"/>
    <property type="molecule type" value="Genomic_DNA"/>
</dbReference>
<dbReference type="FunCoup" id="K0KY17">
    <property type="interactions" value="296"/>
</dbReference>
<comment type="similarity">
    <text evidence="1 4">Belongs to the universal ribosomal protein uL16 family.</text>
</comment>
<dbReference type="GO" id="GO:0005762">
    <property type="term" value="C:mitochondrial large ribosomal subunit"/>
    <property type="evidence" value="ECO:0007669"/>
    <property type="project" value="TreeGrafter"/>
</dbReference>
<evidence type="ECO:0000256" key="2">
    <source>
        <dbReference type="ARBA" id="ARBA00022980"/>
    </source>
</evidence>
<evidence type="ECO:0000256" key="3">
    <source>
        <dbReference type="ARBA" id="ARBA00023274"/>
    </source>
</evidence>
<evidence type="ECO:0000256" key="1">
    <source>
        <dbReference type="ARBA" id="ARBA00008931"/>
    </source>
</evidence>
<dbReference type="SUPFAM" id="SSF54686">
    <property type="entry name" value="Ribosomal protein L16p/L10e"/>
    <property type="match status" value="1"/>
</dbReference>
<dbReference type="InterPro" id="IPR020798">
    <property type="entry name" value="Ribosomal_uL16_CS"/>
</dbReference>
<dbReference type="CDD" id="cd01433">
    <property type="entry name" value="Ribosomal_L16_L10e"/>
    <property type="match status" value="1"/>
</dbReference>
<dbReference type="PRINTS" id="PR00060">
    <property type="entry name" value="RIBOSOMALL16"/>
</dbReference>
<name>K0KY17_WICCF</name>
<dbReference type="GO" id="GO:0032543">
    <property type="term" value="P:mitochondrial translation"/>
    <property type="evidence" value="ECO:0007669"/>
    <property type="project" value="TreeGrafter"/>
</dbReference>
<dbReference type="InterPro" id="IPR016180">
    <property type="entry name" value="Ribosomal_uL16_dom"/>
</dbReference>
<sequence length="228" mass="25862">MFALTGFNTIKSSFLQRPTLGLTNLPVLQQQFGKRYSHELAPRFKKIQKAQKGRIPVRTGGSIKGSTLKFGTYGLRLKSEGVRLKAIHLKEADVCIMRMMRPIGGKLWRRLSTNIAICIKGNETRMGKGKGAFDHWAVRVPTGKILFEIAGAELHEKVAREAFRKAATKLPGLYEVVTIDHKPRVGLDAFKDEKDTINYFEEAQKKPSKELLNKLKSQEEMYKLYKGR</sequence>
<comment type="caution">
    <text evidence="5">The sequence shown here is derived from an EMBL/GenBank/DDBJ whole genome shotgun (WGS) entry which is preliminary data.</text>
</comment>
<dbReference type="PANTHER" id="PTHR12220">
    <property type="entry name" value="50S/60S RIBOSOMAL PROTEIN L16"/>
    <property type="match status" value="1"/>
</dbReference>
<dbReference type="AlphaFoldDB" id="K0KY17"/>
<dbReference type="PANTHER" id="PTHR12220:SF13">
    <property type="entry name" value="LARGE RIBOSOMAL SUBUNIT PROTEIN UL16M"/>
    <property type="match status" value="1"/>
</dbReference>
<keyword evidence="3 4" id="KW-0687">Ribonucleoprotein</keyword>
<dbReference type="InterPro" id="IPR047873">
    <property type="entry name" value="Ribosomal_uL16"/>
</dbReference>
<evidence type="ECO:0000256" key="4">
    <source>
        <dbReference type="RuleBase" id="RU004413"/>
    </source>
</evidence>
<dbReference type="PROSITE" id="PS00701">
    <property type="entry name" value="RIBOSOMAL_L16_2"/>
    <property type="match status" value="1"/>
</dbReference>
<dbReference type="NCBIfam" id="TIGR01164">
    <property type="entry name" value="rplP_bact"/>
    <property type="match status" value="1"/>
</dbReference>
<dbReference type="STRING" id="1206466.K0KY17"/>
<reference evidence="5 6" key="1">
    <citation type="journal article" date="2012" name="Eukaryot. Cell">
        <title>Draft genome sequence of Wickerhamomyces ciferrii NRRL Y-1031 F-60-10.</title>
        <authorList>
            <person name="Schneider J."/>
            <person name="Andrea H."/>
            <person name="Blom J."/>
            <person name="Jaenicke S."/>
            <person name="Ruckert C."/>
            <person name="Schorsch C."/>
            <person name="Szczepanowski R."/>
            <person name="Farwick M."/>
            <person name="Goesmann A."/>
            <person name="Puhler A."/>
            <person name="Schaffer S."/>
            <person name="Tauch A."/>
            <person name="Kohler T."/>
            <person name="Brinkrolf K."/>
        </authorList>
    </citation>
    <scope>NUCLEOTIDE SEQUENCE [LARGE SCALE GENOMIC DNA]</scope>
    <source>
        <strain evidence="6">ATCC 14091 / BCRC 22168 / CBS 111 / JCM 3599 / NBRC 0793 / NRRL Y-1031 F-60-10</strain>
    </source>
</reference>
<evidence type="ECO:0000313" key="6">
    <source>
        <dbReference type="Proteomes" id="UP000009328"/>
    </source>
</evidence>
<protein>
    <submittedName>
        <fullName evidence="5">50S ribosomal protein L16</fullName>
    </submittedName>
</protein>
<accession>K0KY17</accession>
<organism evidence="5 6">
    <name type="scientific">Wickerhamomyces ciferrii (strain ATCC 14091 / BCRC 22168 / CBS 111 / JCM 3599 / NBRC 0793 / NRRL Y-1031 F-60-10)</name>
    <name type="common">Yeast</name>
    <name type="synonym">Pichia ciferrii</name>
    <dbReference type="NCBI Taxonomy" id="1206466"/>
    <lineage>
        <taxon>Eukaryota</taxon>
        <taxon>Fungi</taxon>
        <taxon>Dikarya</taxon>
        <taxon>Ascomycota</taxon>
        <taxon>Saccharomycotina</taxon>
        <taxon>Saccharomycetes</taxon>
        <taxon>Phaffomycetales</taxon>
        <taxon>Wickerhamomycetaceae</taxon>
        <taxon>Wickerhamomyces</taxon>
    </lineage>
</organism>
<proteinExistence type="inferred from homology"/>
<dbReference type="Proteomes" id="UP000009328">
    <property type="component" value="Unassembled WGS sequence"/>
</dbReference>
<dbReference type="FunFam" id="3.90.1170.10:FF:000010">
    <property type="entry name" value="60S ribosomal protein L16, mitochondrial"/>
    <property type="match status" value="1"/>
</dbReference>
<gene>
    <name evidence="5" type="ORF">BN7_5575</name>
</gene>
<dbReference type="GO" id="GO:0003735">
    <property type="term" value="F:structural constituent of ribosome"/>
    <property type="evidence" value="ECO:0007669"/>
    <property type="project" value="InterPro"/>
</dbReference>